<dbReference type="OrthoDB" id="2034748at2"/>
<feature type="chain" id="PRO_5039002945" description="Phosphatidylethanolamine-binding protein" evidence="1">
    <location>
        <begin position="24"/>
        <end position="192"/>
    </location>
</feature>
<dbReference type="PROSITE" id="PS51257">
    <property type="entry name" value="PROKAR_LIPOPROTEIN"/>
    <property type="match status" value="1"/>
</dbReference>
<keyword evidence="3" id="KW-1185">Reference proteome</keyword>
<dbReference type="eggNOG" id="ENOG503353A">
    <property type="taxonomic scope" value="Bacteria"/>
</dbReference>
<dbReference type="EMBL" id="ATAX01000026">
    <property type="protein sequence ID" value="EWM53288.1"/>
    <property type="molecule type" value="Genomic_DNA"/>
</dbReference>
<evidence type="ECO:0000256" key="1">
    <source>
        <dbReference type="SAM" id="SignalP"/>
    </source>
</evidence>
<feature type="signal peptide" evidence="1">
    <location>
        <begin position="1"/>
        <end position="23"/>
    </location>
</feature>
<evidence type="ECO:0000313" key="3">
    <source>
        <dbReference type="Proteomes" id="UP000019365"/>
    </source>
</evidence>
<dbReference type="AlphaFoldDB" id="W7UH63"/>
<sequence>MDIKRPAALLCSAFMLYIGTACSQQADKQESISSAVSDTFSYVFDFSDFKEFELSSSDLHDGVWDTVITKTANGSNRSPQLSWAPVEGAGCYAIFMVDTTAGNWLHWKSVSEGETELPAGWAPENEYKGPYPPSGTHNYEVYVFAMKQAPERIKGGFDASNEKMYDFMKELDGDGGNIISYGHILGTYTHGD</sequence>
<dbReference type="InterPro" id="IPR008914">
    <property type="entry name" value="PEBP"/>
</dbReference>
<evidence type="ECO:0008006" key="4">
    <source>
        <dbReference type="Google" id="ProtNLM"/>
    </source>
</evidence>
<dbReference type="InterPro" id="IPR036610">
    <property type="entry name" value="PEBP-like_sf"/>
</dbReference>
<gene>
    <name evidence="2" type="ORF">RF007C_09960</name>
</gene>
<dbReference type="Gene3D" id="3.90.280.10">
    <property type="entry name" value="PEBP-like"/>
    <property type="match status" value="1"/>
</dbReference>
<dbReference type="Pfam" id="PF01161">
    <property type="entry name" value="PBP"/>
    <property type="match status" value="1"/>
</dbReference>
<reference evidence="2 3" key="1">
    <citation type="journal article" date="2014" name="PLoS ONE">
        <title>Rumen cellulosomics: divergent fiber-degrading strategies revealed by comparative genome-wide analysis of six ruminococcal strains.</title>
        <authorList>
            <person name="Dassa B."/>
            <person name="Borovok I."/>
            <person name="Ruimy-Israeli V."/>
            <person name="Lamed R."/>
            <person name="Flint H.J."/>
            <person name="Duncan S.H."/>
            <person name="Henrissat B."/>
            <person name="Coutinho P."/>
            <person name="Morrison M."/>
            <person name="Mosoni P."/>
            <person name="Yeoman C.J."/>
            <person name="White B.A."/>
            <person name="Bayer E.A."/>
        </authorList>
    </citation>
    <scope>NUCLEOTIDE SEQUENCE [LARGE SCALE GENOMIC DNA]</scope>
    <source>
        <strain evidence="2 3">007c</strain>
    </source>
</reference>
<accession>W7UH63</accession>
<comment type="caution">
    <text evidence="2">The sequence shown here is derived from an EMBL/GenBank/DDBJ whole genome shotgun (WGS) entry which is preliminary data.</text>
</comment>
<protein>
    <recommendedName>
        <fullName evidence="4">Phosphatidylethanolamine-binding protein</fullName>
    </recommendedName>
</protein>
<keyword evidence="1" id="KW-0732">Signal</keyword>
<dbReference type="PATRIC" id="fig|1341157.4.peg.2057"/>
<dbReference type="SUPFAM" id="SSF49777">
    <property type="entry name" value="PEBP-like"/>
    <property type="match status" value="1"/>
</dbReference>
<dbReference type="RefSeq" id="WP_051456623.1">
    <property type="nucleotide sequence ID" value="NZ_ATAX01000026.1"/>
</dbReference>
<proteinExistence type="predicted"/>
<organism evidence="2 3">
    <name type="scientific">Ruminococcus flavefaciens 007c</name>
    <dbReference type="NCBI Taxonomy" id="1341157"/>
    <lineage>
        <taxon>Bacteria</taxon>
        <taxon>Bacillati</taxon>
        <taxon>Bacillota</taxon>
        <taxon>Clostridia</taxon>
        <taxon>Eubacteriales</taxon>
        <taxon>Oscillospiraceae</taxon>
        <taxon>Ruminococcus</taxon>
    </lineage>
</organism>
<dbReference type="Proteomes" id="UP000019365">
    <property type="component" value="Unassembled WGS sequence"/>
</dbReference>
<evidence type="ECO:0000313" key="2">
    <source>
        <dbReference type="EMBL" id="EWM53288.1"/>
    </source>
</evidence>
<name>W7UH63_RUMFL</name>